<evidence type="ECO:0000313" key="4">
    <source>
        <dbReference type="EMBL" id="ALI37906.1"/>
    </source>
</evidence>
<dbReference type="NCBIfam" id="NF001989">
    <property type="entry name" value="PRK00784.1"/>
    <property type="match status" value="1"/>
</dbReference>
<dbReference type="InterPro" id="IPR027417">
    <property type="entry name" value="P-loop_NTPase"/>
</dbReference>
<evidence type="ECO:0000259" key="3">
    <source>
        <dbReference type="Pfam" id="PF01656"/>
    </source>
</evidence>
<dbReference type="GO" id="GO:0009236">
    <property type="term" value="P:cobalamin biosynthetic process"/>
    <property type="evidence" value="ECO:0007669"/>
    <property type="project" value="UniProtKB-UniPathway"/>
</dbReference>
<keyword evidence="1" id="KW-0315">Glutamine amidotransferase</keyword>
<dbReference type="Pfam" id="PF01656">
    <property type="entry name" value="CbiA"/>
    <property type="match status" value="1"/>
</dbReference>
<evidence type="ECO:0000256" key="2">
    <source>
        <dbReference type="SAM" id="MobiDB-lite"/>
    </source>
</evidence>
<dbReference type="Gene3D" id="3.40.50.300">
    <property type="entry name" value="P-loop containing nucleotide triphosphate hydrolases"/>
    <property type="match status" value="1"/>
</dbReference>
<dbReference type="InterPro" id="IPR002586">
    <property type="entry name" value="CobQ/CobB/MinD/ParA_Nub-bd_dom"/>
</dbReference>
<feature type="compositionally biased region" description="Basic and acidic residues" evidence="2">
    <location>
        <begin position="230"/>
        <end position="259"/>
    </location>
</feature>
<sequence length="313" mass="35110">MIQGTSSGAGKSMLVTALCRILTNKGFKVAPFKSQNMSSFTYKIENTDKVIANAQAIQALACRATPDSNMNPILLKPIGNSKSRIYTNGEFLSVMEAKDYYSDFVLDKGLRIALDAFGELRRKYEIIILEGAGSPAEINIQKYDVANMIFAKKVNAPVILVSDIERGGCFASILGTMMLLNPSHQRLVKGIIINKFRGDNTILFPAIKKIESKISKPFLGIIPKIDHNIPKEDSLDRDSNDNEIRQGQKERERERENKNKRTYPQSIKKNDKTNDHQEATDQSDIDIDKEISRFAEKVESSINMDHILKKIIG</sequence>
<dbReference type="AlphaFoldDB" id="A0A654M581"/>
<dbReference type="EMBL" id="CP012850">
    <property type="protein sequence ID" value="ALI37906.1"/>
    <property type="molecule type" value="Genomic_DNA"/>
</dbReference>
<evidence type="ECO:0000313" key="5">
    <source>
        <dbReference type="Proteomes" id="UP000058925"/>
    </source>
</evidence>
<dbReference type="PANTHER" id="PTHR21343">
    <property type="entry name" value="DETHIOBIOTIN SYNTHETASE"/>
    <property type="match status" value="1"/>
</dbReference>
<accession>A0A654M581</accession>
<gene>
    <name evidence="4" type="primary">cobQ</name>
    <name evidence="4" type="ORF">NMY3_03725</name>
</gene>
<feature type="domain" description="CobQ/CobB/MinD/ParA nucleotide binding" evidence="3">
    <location>
        <begin position="1"/>
        <end position="226"/>
    </location>
</feature>
<evidence type="ECO:0000256" key="1">
    <source>
        <dbReference type="ARBA" id="ARBA00022962"/>
    </source>
</evidence>
<organism evidence="4 5">
    <name type="scientific">Candidatus Nitrosocosmicus oleophilus</name>
    <dbReference type="NCBI Taxonomy" id="1353260"/>
    <lineage>
        <taxon>Archaea</taxon>
        <taxon>Nitrososphaerota</taxon>
        <taxon>Nitrososphaeria</taxon>
        <taxon>Nitrososphaerales</taxon>
        <taxon>Nitrososphaeraceae</taxon>
        <taxon>Candidatus Nitrosocosmicus</taxon>
    </lineage>
</organism>
<name>A0A654M581_9ARCH</name>
<dbReference type="UniPathway" id="UPA00148"/>
<reference evidence="5" key="1">
    <citation type="submission" date="2015-10" db="EMBL/GenBank/DDBJ databases">
        <title>Niche specialization of a soil ammonia-oxidizing archaeon, Candidatus Nitrosocosmicus oleophilus.</title>
        <authorList>
            <person name="Jung M.-Y."/>
            <person name="Rhee S.-K."/>
        </authorList>
    </citation>
    <scope>NUCLEOTIDE SEQUENCE [LARGE SCALE GENOMIC DNA]</scope>
    <source>
        <strain evidence="5">MY3</strain>
    </source>
</reference>
<dbReference type="Proteomes" id="UP000058925">
    <property type="component" value="Chromosome"/>
</dbReference>
<proteinExistence type="predicted"/>
<dbReference type="PANTHER" id="PTHR21343:SF1">
    <property type="entry name" value="COBYRIC ACID SYNTHASE"/>
    <property type="match status" value="1"/>
</dbReference>
<feature type="compositionally biased region" description="Basic and acidic residues" evidence="2">
    <location>
        <begin position="268"/>
        <end position="279"/>
    </location>
</feature>
<dbReference type="SUPFAM" id="SSF52540">
    <property type="entry name" value="P-loop containing nucleoside triphosphate hydrolases"/>
    <property type="match status" value="1"/>
</dbReference>
<dbReference type="KEGG" id="taa:NMY3_03725"/>
<protein>
    <submittedName>
        <fullName evidence="4">Cobyric acid synthase</fullName>
    </submittedName>
</protein>
<feature type="region of interest" description="Disordered" evidence="2">
    <location>
        <begin position="230"/>
        <end position="285"/>
    </location>
</feature>
<keyword evidence="5" id="KW-1185">Reference proteome</keyword>